<keyword evidence="2" id="KW-0472">Membrane</keyword>
<reference evidence="3 4" key="1">
    <citation type="submission" date="2019-06" db="EMBL/GenBank/DDBJ databases">
        <authorList>
            <person name="Li M."/>
        </authorList>
    </citation>
    <scope>NUCLEOTIDE SEQUENCE [LARGE SCALE GENOMIC DNA]</scope>
    <source>
        <strain evidence="3 4">BGMRC2036</strain>
    </source>
</reference>
<feature type="region of interest" description="Disordered" evidence="1">
    <location>
        <begin position="154"/>
        <end position="185"/>
    </location>
</feature>
<dbReference type="Proteomes" id="UP000318801">
    <property type="component" value="Unassembled WGS sequence"/>
</dbReference>
<feature type="transmembrane region" description="Helical" evidence="2">
    <location>
        <begin position="225"/>
        <end position="242"/>
    </location>
</feature>
<evidence type="ECO:0000313" key="3">
    <source>
        <dbReference type="EMBL" id="TPW33112.1"/>
    </source>
</evidence>
<name>A0A506UII8_9HYPH</name>
<keyword evidence="2" id="KW-1133">Transmembrane helix</keyword>
<dbReference type="OrthoDB" id="8457132at2"/>
<dbReference type="EMBL" id="VHLG01000001">
    <property type="protein sequence ID" value="TPW33112.1"/>
    <property type="molecule type" value="Genomic_DNA"/>
</dbReference>
<evidence type="ECO:0000256" key="2">
    <source>
        <dbReference type="SAM" id="Phobius"/>
    </source>
</evidence>
<keyword evidence="4" id="KW-1185">Reference proteome</keyword>
<accession>A0A506UII8</accession>
<proteinExistence type="predicted"/>
<sequence length="326" mass="37242">MRQRRGRSTRDLFNAKFVLLTKNGLLAQLTRRKCVELGVASPSSIPPVVHRRVFSTSIWLRTGLGAGNLEIPKRLLLASCEQVLAIRPGVVNAVRQITQQLGDEAKIRQLDLLVSRDRSAQMLMDKTLGAASVPNADNISELFNEMLHPYLEEERRQHKSTLNEERQRALERSAKDHEKIRTEAGARQSLEEELCQQRREDFTAHKSLCRDVSIILRRQQRTKKAVAWLGALILAIMTFLPLPDYIEPKWAFRLAGLIATIMMTYLTITGNSLLHLGISKEKALKELKRQARKRALDQKLERHDVVWEGDSFTLANNRAKEHTTLF</sequence>
<feature type="compositionally biased region" description="Basic and acidic residues" evidence="1">
    <location>
        <begin position="154"/>
        <end position="184"/>
    </location>
</feature>
<evidence type="ECO:0000256" key="1">
    <source>
        <dbReference type="SAM" id="MobiDB-lite"/>
    </source>
</evidence>
<evidence type="ECO:0000313" key="4">
    <source>
        <dbReference type="Proteomes" id="UP000318801"/>
    </source>
</evidence>
<feature type="transmembrane region" description="Helical" evidence="2">
    <location>
        <begin position="254"/>
        <end position="278"/>
    </location>
</feature>
<keyword evidence="2" id="KW-0812">Transmembrane</keyword>
<gene>
    <name evidence="3" type="ORF">FJU08_00645</name>
</gene>
<dbReference type="RefSeq" id="WP_141147047.1">
    <property type="nucleotide sequence ID" value="NZ_VHLG01000001.1"/>
</dbReference>
<dbReference type="AlphaFoldDB" id="A0A506UII8"/>
<organism evidence="3 4">
    <name type="scientific">Martelella alba</name>
    <dbReference type="NCBI Taxonomy" id="2590451"/>
    <lineage>
        <taxon>Bacteria</taxon>
        <taxon>Pseudomonadati</taxon>
        <taxon>Pseudomonadota</taxon>
        <taxon>Alphaproteobacteria</taxon>
        <taxon>Hyphomicrobiales</taxon>
        <taxon>Aurantimonadaceae</taxon>
        <taxon>Martelella</taxon>
    </lineage>
</organism>
<comment type="caution">
    <text evidence="3">The sequence shown here is derived from an EMBL/GenBank/DDBJ whole genome shotgun (WGS) entry which is preliminary data.</text>
</comment>
<protein>
    <submittedName>
        <fullName evidence="3">Uncharacterized protein</fullName>
    </submittedName>
</protein>